<feature type="signal peptide" evidence="1">
    <location>
        <begin position="1"/>
        <end position="19"/>
    </location>
</feature>
<evidence type="ECO:0000256" key="1">
    <source>
        <dbReference type="SAM" id="SignalP"/>
    </source>
</evidence>
<reference evidence="2 3" key="1">
    <citation type="journal article" date="2016" name="Nat. Commun.">
        <title>Thousands of microbial genomes shed light on interconnected biogeochemical processes in an aquifer system.</title>
        <authorList>
            <person name="Anantharaman K."/>
            <person name="Brown C.T."/>
            <person name="Hug L.A."/>
            <person name="Sharon I."/>
            <person name="Castelle C.J."/>
            <person name="Probst A.J."/>
            <person name="Thomas B.C."/>
            <person name="Singh A."/>
            <person name="Wilkins M.J."/>
            <person name="Karaoz U."/>
            <person name="Brodie E.L."/>
            <person name="Williams K.H."/>
            <person name="Hubbard S.S."/>
            <person name="Banfield J.F."/>
        </authorList>
    </citation>
    <scope>NUCLEOTIDE SEQUENCE [LARGE SCALE GENOMIC DNA]</scope>
</reference>
<dbReference type="AlphaFoldDB" id="A0A1F5R8T9"/>
<accession>A0A1F5R8T9</accession>
<sequence>MKKTIAVVMLALGVSLAQANGPVKEGGDFGLGLIAGEPTGISWKLWSGKERAWDGAVAWSFIDEGYLRLHADYLWHDFQLIEVERGQLPVYFGIGGTLWSGQRAHYEKHFNLGVRGVVGLEYIFPQAPVDIFLELAPTVGLVPETGFDVQGGIGLRFFF</sequence>
<name>A0A1F5R8T9_9BACT</name>
<feature type="chain" id="PRO_5009520629" description="DUF3996 domain-containing protein" evidence="1">
    <location>
        <begin position="20"/>
        <end position="159"/>
    </location>
</feature>
<evidence type="ECO:0000313" key="3">
    <source>
        <dbReference type="Proteomes" id="UP000177230"/>
    </source>
</evidence>
<dbReference type="EMBL" id="MFFM01000038">
    <property type="protein sequence ID" value="OGF10461.1"/>
    <property type="molecule type" value="Genomic_DNA"/>
</dbReference>
<gene>
    <name evidence="2" type="ORF">A2024_08900</name>
</gene>
<keyword evidence="1" id="KW-0732">Signal</keyword>
<protein>
    <recommendedName>
        <fullName evidence="4">DUF3996 domain-containing protein</fullName>
    </recommendedName>
</protein>
<proteinExistence type="predicted"/>
<evidence type="ECO:0008006" key="4">
    <source>
        <dbReference type="Google" id="ProtNLM"/>
    </source>
</evidence>
<comment type="caution">
    <text evidence="2">The sequence shown here is derived from an EMBL/GenBank/DDBJ whole genome shotgun (WGS) entry which is preliminary data.</text>
</comment>
<dbReference type="Proteomes" id="UP000177230">
    <property type="component" value="Unassembled WGS sequence"/>
</dbReference>
<organism evidence="2 3">
    <name type="scientific">Candidatus Edwardsbacteria bacterium GWF2_54_11</name>
    <dbReference type="NCBI Taxonomy" id="1817851"/>
    <lineage>
        <taxon>Bacteria</taxon>
        <taxon>Candidatus Edwardsiibacteriota</taxon>
    </lineage>
</organism>
<evidence type="ECO:0000313" key="2">
    <source>
        <dbReference type="EMBL" id="OGF10461.1"/>
    </source>
</evidence>